<protein>
    <submittedName>
        <fullName evidence="2">Uncharacterized protein</fullName>
    </submittedName>
</protein>
<comment type="caution">
    <text evidence="2">The sequence shown here is derived from an EMBL/GenBank/DDBJ whole genome shotgun (WGS) entry which is preliminary data.</text>
</comment>
<evidence type="ECO:0000313" key="3">
    <source>
        <dbReference type="Proteomes" id="UP000579812"/>
    </source>
</evidence>
<dbReference type="Proteomes" id="UP000579812">
    <property type="component" value="Unassembled WGS sequence"/>
</dbReference>
<gene>
    <name evidence="2" type="ORF">G5714_024498</name>
</gene>
<dbReference type="AlphaFoldDB" id="A0A7J6BJX9"/>
<dbReference type="EMBL" id="JAAMOB010000025">
    <property type="protein sequence ID" value="KAF4095420.1"/>
    <property type="molecule type" value="Genomic_DNA"/>
</dbReference>
<organism evidence="2 3">
    <name type="scientific">Onychostoma macrolepis</name>
    <dbReference type="NCBI Taxonomy" id="369639"/>
    <lineage>
        <taxon>Eukaryota</taxon>
        <taxon>Metazoa</taxon>
        <taxon>Chordata</taxon>
        <taxon>Craniata</taxon>
        <taxon>Vertebrata</taxon>
        <taxon>Euteleostomi</taxon>
        <taxon>Actinopterygii</taxon>
        <taxon>Neopterygii</taxon>
        <taxon>Teleostei</taxon>
        <taxon>Ostariophysi</taxon>
        <taxon>Cypriniformes</taxon>
        <taxon>Cyprinidae</taxon>
        <taxon>Acrossocheilinae</taxon>
        <taxon>Onychostoma</taxon>
    </lineage>
</organism>
<name>A0A7J6BJX9_9TELE</name>
<evidence type="ECO:0000313" key="2">
    <source>
        <dbReference type="EMBL" id="KAF4095420.1"/>
    </source>
</evidence>
<reference evidence="2 3" key="1">
    <citation type="submission" date="2020-04" db="EMBL/GenBank/DDBJ databases">
        <title>Chromosome-level genome assembly of a cyprinid fish Onychostoma macrolepis by integration of Nanopore Sequencing, Bionano and Hi-C technology.</title>
        <authorList>
            <person name="Wang D."/>
        </authorList>
    </citation>
    <scope>NUCLEOTIDE SEQUENCE [LARGE SCALE GENOMIC DNA]</scope>
    <source>
        <strain evidence="2">SWU-2019</strain>
        <tissue evidence="2">Muscle</tissue>
    </source>
</reference>
<feature type="region of interest" description="Disordered" evidence="1">
    <location>
        <begin position="63"/>
        <end position="85"/>
    </location>
</feature>
<feature type="compositionally biased region" description="Low complexity" evidence="1">
    <location>
        <begin position="68"/>
        <end position="79"/>
    </location>
</feature>
<evidence type="ECO:0000256" key="1">
    <source>
        <dbReference type="SAM" id="MobiDB-lite"/>
    </source>
</evidence>
<proteinExistence type="predicted"/>
<sequence length="85" mass="8856">MGSAPRKQVLPVERSLSTDSSSSSSSTPPSSFNNSAVPLIIITAPSRENLLETPVRLKIADANKEPRPLGGPVVVGRGRFVTGTA</sequence>
<feature type="region of interest" description="Disordered" evidence="1">
    <location>
        <begin position="1"/>
        <end position="35"/>
    </location>
</feature>
<keyword evidence="3" id="KW-1185">Reference proteome</keyword>
<feature type="compositionally biased region" description="Low complexity" evidence="1">
    <location>
        <begin position="15"/>
        <end position="35"/>
    </location>
</feature>
<accession>A0A7J6BJX9</accession>